<gene>
    <name evidence="7" type="ORF">KFK09_019371</name>
</gene>
<dbReference type="PROSITE" id="PS50811">
    <property type="entry name" value="WRKY"/>
    <property type="match status" value="1"/>
</dbReference>
<dbReference type="PANTHER" id="PTHR31221:SF261">
    <property type="entry name" value="OS03G0657400 PROTEIN"/>
    <property type="match status" value="1"/>
</dbReference>
<dbReference type="SMART" id="SM00774">
    <property type="entry name" value="WRKY"/>
    <property type="match status" value="1"/>
</dbReference>
<organism evidence="7 8">
    <name type="scientific">Dendrobium nobile</name>
    <name type="common">Orchid</name>
    <dbReference type="NCBI Taxonomy" id="94219"/>
    <lineage>
        <taxon>Eukaryota</taxon>
        <taxon>Viridiplantae</taxon>
        <taxon>Streptophyta</taxon>
        <taxon>Embryophyta</taxon>
        <taxon>Tracheophyta</taxon>
        <taxon>Spermatophyta</taxon>
        <taxon>Magnoliopsida</taxon>
        <taxon>Liliopsida</taxon>
        <taxon>Asparagales</taxon>
        <taxon>Orchidaceae</taxon>
        <taxon>Epidendroideae</taxon>
        <taxon>Malaxideae</taxon>
        <taxon>Dendrobiinae</taxon>
        <taxon>Dendrobium</taxon>
    </lineage>
</organism>
<evidence type="ECO:0000256" key="3">
    <source>
        <dbReference type="ARBA" id="ARBA00023125"/>
    </source>
</evidence>
<dbReference type="InterPro" id="IPR003657">
    <property type="entry name" value="WRKY_dom"/>
</dbReference>
<dbReference type="AlphaFoldDB" id="A0A8T3AQ13"/>
<feature type="domain" description="WRKY" evidence="6">
    <location>
        <begin position="29"/>
        <end position="94"/>
    </location>
</feature>
<reference evidence="7" key="1">
    <citation type="journal article" date="2022" name="Front. Genet.">
        <title>Chromosome-Scale Assembly of the Dendrobium nobile Genome Provides Insights Into the Molecular Mechanism of the Biosynthesis of the Medicinal Active Ingredient of Dendrobium.</title>
        <authorList>
            <person name="Xu Q."/>
            <person name="Niu S.-C."/>
            <person name="Li K.-L."/>
            <person name="Zheng P.-J."/>
            <person name="Zhang X.-J."/>
            <person name="Jia Y."/>
            <person name="Liu Y."/>
            <person name="Niu Y.-X."/>
            <person name="Yu L.-H."/>
            <person name="Chen D.-F."/>
            <person name="Zhang G.-Q."/>
        </authorList>
    </citation>
    <scope>NUCLEOTIDE SEQUENCE</scope>
    <source>
        <tissue evidence="7">Leaf</tissue>
    </source>
</reference>
<evidence type="ECO:0000259" key="6">
    <source>
        <dbReference type="PROSITE" id="PS50811"/>
    </source>
</evidence>
<accession>A0A8T3AQ13</accession>
<comment type="subcellular location">
    <subcellularLocation>
        <location evidence="1">Nucleus</location>
    </subcellularLocation>
</comment>
<evidence type="ECO:0000256" key="4">
    <source>
        <dbReference type="ARBA" id="ARBA00023163"/>
    </source>
</evidence>
<keyword evidence="3" id="KW-0238">DNA-binding</keyword>
<dbReference type="SMR" id="A0A8T3AQ13"/>
<dbReference type="EMBL" id="JAGYWB010000014">
    <property type="protein sequence ID" value="KAI0498483.1"/>
    <property type="molecule type" value="Genomic_DNA"/>
</dbReference>
<sequence>MESMASSETTIIDEEQVQEQNIVVAFGNGLVVISEDGYKWKKYGQKYIRSIQKNRSYFKCVNNNCKARKKVEWQPNDPNNIDIAYKGDHNHRALVGRLENEEAGIAANQYDLATQMFGSTRA</sequence>
<keyword evidence="2" id="KW-0805">Transcription regulation</keyword>
<protein>
    <recommendedName>
        <fullName evidence="6">WRKY domain-containing protein</fullName>
    </recommendedName>
</protein>
<evidence type="ECO:0000256" key="5">
    <source>
        <dbReference type="ARBA" id="ARBA00023242"/>
    </source>
</evidence>
<dbReference type="InterPro" id="IPR036576">
    <property type="entry name" value="WRKY_dom_sf"/>
</dbReference>
<comment type="caution">
    <text evidence="7">The sequence shown here is derived from an EMBL/GenBank/DDBJ whole genome shotgun (WGS) entry which is preliminary data.</text>
</comment>
<evidence type="ECO:0000313" key="8">
    <source>
        <dbReference type="Proteomes" id="UP000829196"/>
    </source>
</evidence>
<dbReference type="OrthoDB" id="754936at2759"/>
<dbReference type="Pfam" id="PF03106">
    <property type="entry name" value="WRKY"/>
    <property type="match status" value="1"/>
</dbReference>
<evidence type="ECO:0000313" key="7">
    <source>
        <dbReference type="EMBL" id="KAI0498483.1"/>
    </source>
</evidence>
<proteinExistence type="predicted"/>
<keyword evidence="4" id="KW-0804">Transcription</keyword>
<dbReference type="GO" id="GO:0043565">
    <property type="term" value="F:sequence-specific DNA binding"/>
    <property type="evidence" value="ECO:0007669"/>
    <property type="project" value="InterPro"/>
</dbReference>
<name>A0A8T3AQ13_DENNO</name>
<keyword evidence="8" id="KW-1185">Reference proteome</keyword>
<dbReference type="GO" id="GO:0003700">
    <property type="term" value="F:DNA-binding transcription factor activity"/>
    <property type="evidence" value="ECO:0007669"/>
    <property type="project" value="InterPro"/>
</dbReference>
<keyword evidence="5" id="KW-0539">Nucleus</keyword>
<dbReference type="PANTHER" id="PTHR31221">
    <property type="entry name" value="WRKY TRANSCRIPTION FACTOR PROTEIN 1-RELATED"/>
    <property type="match status" value="1"/>
</dbReference>
<evidence type="ECO:0000256" key="1">
    <source>
        <dbReference type="ARBA" id="ARBA00004123"/>
    </source>
</evidence>
<dbReference type="InterPro" id="IPR044810">
    <property type="entry name" value="WRKY_plant"/>
</dbReference>
<dbReference type="Proteomes" id="UP000829196">
    <property type="component" value="Unassembled WGS sequence"/>
</dbReference>
<dbReference type="GO" id="GO:0005634">
    <property type="term" value="C:nucleus"/>
    <property type="evidence" value="ECO:0007669"/>
    <property type="project" value="UniProtKB-SubCell"/>
</dbReference>
<dbReference type="SUPFAM" id="SSF118290">
    <property type="entry name" value="WRKY DNA-binding domain"/>
    <property type="match status" value="1"/>
</dbReference>
<evidence type="ECO:0000256" key="2">
    <source>
        <dbReference type="ARBA" id="ARBA00023015"/>
    </source>
</evidence>
<dbReference type="Gene3D" id="2.20.25.80">
    <property type="entry name" value="WRKY domain"/>
    <property type="match status" value="1"/>
</dbReference>